<evidence type="ECO:0000313" key="9">
    <source>
        <dbReference type="Proteomes" id="UP000559182"/>
    </source>
</evidence>
<name>A0A839MZV8_9MICO</name>
<reference evidence="8 9" key="1">
    <citation type="submission" date="2020-08" db="EMBL/GenBank/DDBJ databases">
        <title>Sequencing the genomes of 1000 actinobacteria strains.</title>
        <authorList>
            <person name="Klenk H.-P."/>
        </authorList>
    </citation>
    <scope>NUCLEOTIDE SEQUENCE [LARGE SCALE GENOMIC DNA]</scope>
    <source>
        <strain evidence="8 9">DSM 105369</strain>
    </source>
</reference>
<comment type="cofactor">
    <cofactor evidence="6">
        <name>Mg(2+)</name>
        <dbReference type="ChEBI" id="CHEBI:18420"/>
    </cofactor>
</comment>
<keyword evidence="1 6" id="KW-1277">Toxin-antitoxin system</keyword>
<evidence type="ECO:0000256" key="4">
    <source>
        <dbReference type="ARBA" id="ARBA00022801"/>
    </source>
</evidence>
<dbReference type="AlphaFoldDB" id="A0A839MZV8"/>
<gene>
    <name evidence="6" type="primary">vapC</name>
    <name evidence="8" type="ORF">FHU39_000952</name>
</gene>
<dbReference type="RefSeq" id="WP_183319299.1">
    <property type="nucleotide sequence ID" value="NZ_JACHVQ010000001.1"/>
</dbReference>
<comment type="caution">
    <text evidence="8">The sequence shown here is derived from an EMBL/GenBank/DDBJ whole genome shotgun (WGS) entry which is preliminary data.</text>
</comment>
<proteinExistence type="inferred from homology"/>
<feature type="binding site" evidence="6">
    <location>
        <position position="97"/>
    </location>
    <ligand>
        <name>Mg(2+)</name>
        <dbReference type="ChEBI" id="CHEBI:18420"/>
    </ligand>
</feature>
<sequence length="132" mass="14636">MIGLDTNVVVRYLVQDDPDQSAAASALIEDLTETEPGYISLVTVVELYWVLRRAYRVSPARCTELLEGLLDARELRVGQDDLVRAALRDADGLDFADAVIAELGRTAGCERTVTFDRRAARGRAMQLLPSRR</sequence>
<accession>A0A839MZV8</accession>
<keyword evidence="9" id="KW-1185">Reference proteome</keyword>
<keyword evidence="5 6" id="KW-0460">Magnesium</keyword>
<keyword evidence="3 6" id="KW-0479">Metal-binding</keyword>
<dbReference type="GO" id="GO:0090729">
    <property type="term" value="F:toxin activity"/>
    <property type="evidence" value="ECO:0007669"/>
    <property type="project" value="UniProtKB-KW"/>
</dbReference>
<evidence type="ECO:0000256" key="2">
    <source>
        <dbReference type="ARBA" id="ARBA00022722"/>
    </source>
</evidence>
<evidence type="ECO:0000313" key="8">
    <source>
        <dbReference type="EMBL" id="MBB2890968.1"/>
    </source>
</evidence>
<evidence type="ECO:0000256" key="3">
    <source>
        <dbReference type="ARBA" id="ARBA00022723"/>
    </source>
</evidence>
<comment type="function">
    <text evidence="6">Toxic component of a toxin-antitoxin (TA) system. An RNase.</text>
</comment>
<evidence type="ECO:0000256" key="5">
    <source>
        <dbReference type="ARBA" id="ARBA00022842"/>
    </source>
</evidence>
<dbReference type="GO" id="GO:0000287">
    <property type="term" value="F:magnesium ion binding"/>
    <property type="evidence" value="ECO:0007669"/>
    <property type="project" value="UniProtKB-UniRule"/>
</dbReference>
<dbReference type="Gene3D" id="3.40.50.1010">
    <property type="entry name" value="5'-nuclease"/>
    <property type="match status" value="1"/>
</dbReference>
<dbReference type="Pfam" id="PF01850">
    <property type="entry name" value="PIN"/>
    <property type="match status" value="1"/>
</dbReference>
<evidence type="ECO:0000259" key="7">
    <source>
        <dbReference type="Pfam" id="PF01850"/>
    </source>
</evidence>
<keyword evidence="4 6" id="KW-0378">Hydrolase</keyword>
<organism evidence="8 9">
    <name type="scientific">Flexivirga oryzae</name>
    <dbReference type="NCBI Taxonomy" id="1794944"/>
    <lineage>
        <taxon>Bacteria</taxon>
        <taxon>Bacillati</taxon>
        <taxon>Actinomycetota</taxon>
        <taxon>Actinomycetes</taxon>
        <taxon>Micrococcales</taxon>
        <taxon>Dermacoccaceae</taxon>
        <taxon>Flexivirga</taxon>
    </lineage>
</organism>
<feature type="domain" description="PIN" evidence="7">
    <location>
        <begin position="4"/>
        <end position="121"/>
    </location>
</feature>
<dbReference type="CDD" id="cd18683">
    <property type="entry name" value="PIN_VapC-like"/>
    <property type="match status" value="1"/>
</dbReference>
<dbReference type="Proteomes" id="UP000559182">
    <property type="component" value="Unassembled WGS sequence"/>
</dbReference>
<evidence type="ECO:0000256" key="6">
    <source>
        <dbReference type="HAMAP-Rule" id="MF_00265"/>
    </source>
</evidence>
<dbReference type="GO" id="GO:0004540">
    <property type="term" value="F:RNA nuclease activity"/>
    <property type="evidence" value="ECO:0007669"/>
    <property type="project" value="InterPro"/>
</dbReference>
<dbReference type="InterPro" id="IPR002716">
    <property type="entry name" value="PIN_dom"/>
</dbReference>
<dbReference type="HAMAP" id="MF_00265">
    <property type="entry name" value="VapC_Nob1"/>
    <property type="match status" value="1"/>
</dbReference>
<dbReference type="EC" id="3.1.-.-" evidence="6"/>
<dbReference type="SUPFAM" id="SSF88723">
    <property type="entry name" value="PIN domain-like"/>
    <property type="match status" value="1"/>
</dbReference>
<keyword evidence="2 6" id="KW-0540">Nuclease</keyword>
<dbReference type="InterPro" id="IPR029060">
    <property type="entry name" value="PIN-like_dom_sf"/>
</dbReference>
<dbReference type="PANTHER" id="PTHR39664">
    <property type="match status" value="1"/>
</dbReference>
<dbReference type="EMBL" id="JACHVQ010000001">
    <property type="protein sequence ID" value="MBB2890968.1"/>
    <property type="molecule type" value="Genomic_DNA"/>
</dbReference>
<dbReference type="InterPro" id="IPR022907">
    <property type="entry name" value="VapC_family"/>
</dbReference>
<evidence type="ECO:0000256" key="1">
    <source>
        <dbReference type="ARBA" id="ARBA00022649"/>
    </source>
</evidence>
<comment type="similarity">
    <text evidence="6">Belongs to the PINc/VapC protein family.</text>
</comment>
<protein>
    <recommendedName>
        <fullName evidence="6">Ribonuclease VapC</fullName>
        <shortName evidence="6">RNase VapC</shortName>
        <ecNumber evidence="6">3.1.-.-</ecNumber>
    </recommendedName>
    <alternativeName>
        <fullName evidence="6">Toxin VapC</fullName>
    </alternativeName>
</protein>
<dbReference type="GO" id="GO:0016787">
    <property type="term" value="F:hydrolase activity"/>
    <property type="evidence" value="ECO:0007669"/>
    <property type="project" value="UniProtKB-KW"/>
</dbReference>
<keyword evidence="6" id="KW-0800">Toxin</keyword>
<feature type="binding site" evidence="6">
    <location>
        <position position="5"/>
    </location>
    <ligand>
        <name>Mg(2+)</name>
        <dbReference type="ChEBI" id="CHEBI:18420"/>
    </ligand>
</feature>
<dbReference type="PANTHER" id="PTHR39664:SF2">
    <property type="entry name" value="NUCLEIC ACID-BINDING PROTEIN, CONTAINING PIN DOMAIN-RELATED"/>
    <property type="match status" value="1"/>
</dbReference>